<dbReference type="AlphaFoldDB" id="A0AAJ0HWK1"/>
<accession>A0AAJ0HWK1</accession>
<evidence type="ECO:0000256" key="1">
    <source>
        <dbReference type="SAM" id="MobiDB-lite"/>
    </source>
</evidence>
<gene>
    <name evidence="2" type="ORF">B0T25DRAFT_443757</name>
</gene>
<evidence type="ECO:0000313" key="2">
    <source>
        <dbReference type="EMBL" id="KAK3364011.1"/>
    </source>
</evidence>
<name>A0AAJ0HWK1_9PEZI</name>
<feature type="region of interest" description="Disordered" evidence="1">
    <location>
        <begin position="206"/>
        <end position="275"/>
    </location>
</feature>
<keyword evidence="3" id="KW-1185">Reference proteome</keyword>
<reference evidence="2" key="2">
    <citation type="submission" date="2023-06" db="EMBL/GenBank/DDBJ databases">
        <authorList>
            <consortium name="Lawrence Berkeley National Laboratory"/>
            <person name="Haridas S."/>
            <person name="Hensen N."/>
            <person name="Bonometti L."/>
            <person name="Westerberg I."/>
            <person name="Brannstrom I.O."/>
            <person name="Guillou S."/>
            <person name="Cros-Aarteil S."/>
            <person name="Calhoun S."/>
            <person name="Kuo A."/>
            <person name="Mondo S."/>
            <person name="Pangilinan J."/>
            <person name="Riley R."/>
            <person name="Labutti K."/>
            <person name="Andreopoulos B."/>
            <person name="Lipzen A."/>
            <person name="Chen C."/>
            <person name="Yanf M."/>
            <person name="Daum C."/>
            <person name="Ng V."/>
            <person name="Clum A."/>
            <person name="Steindorff A."/>
            <person name="Ohm R."/>
            <person name="Martin F."/>
            <person name="Silar P."/>
            <person name="Natvig D."/>
            <person name="Lalanne C."/>
            <person name="Gautier V."/>
            <person name="Ament-Velasquez S.L."/>
            <person name="Kruys A."/>
            <person name="Hutchinson M.I."/>
            <person name="Powell A.J."/>
            <person name="Barry K."/>
            <person name="Miller A.N."/>
            <person name="Grigoriev I.V."/>
            <person name="Debuchy R."/>
            <person name="Gladieux P."/>
            <person name="Thoren M.H."/>
            <person name="Johannesson H."/>
        </authorList>
    </citation>
    <scope>NUCLEOTIDE SEQUENCE</scope>
    <source>
        <strain evidence="2">CBS 955.72</strain>
    </source>
</reference>
<dbReference type="EMBL" id="JAUIQD010000001">
    <property type="protein sequence ID" value="KAK3364011.1"/>
    <property type="molecule type" value="Genomic_DNA"/>
</dbReference>
<evidence type="ECO:0000313" key="3">
    <source>
        <dbReference type="Proteomes" id="UP001275084"/>
    </source>
</evidence>
<proteinExistence type="predicted"/>
<sequence>MSRQPSFSNIIHLHDFIDTITDDPSHDVPNFVEIQTDINIFEEDGFYSPNIIVKPVHACIHMYMTREQRDAYVPNAFFYADGRFSAAPSENGTPEINIQALSLMRCHLPEQWCPMVSIIGSVPCSESNSVDPSEPCHFIVETSIYEASKAAPVQFSVACFLENTKRWEKVKTPPAGAFLGVTAKLAGRTVDTNRLALQVLDLTYLPRPNSGTAMPTPTTTPPSKRSRWDGRAPSSTPSKKPRTSKLVDGSTMPSNRNTTPPEATHAGTKLPATGETAGVAIRRLFSIHRCQP</sequence>
<protein>
    <submittedName>
        <fullName evidence="2">Uncharacterized protein</fullName>
    </submittedName>
</protein>
<feature type="compositionally biased region" description="Polar residues" evidence="1">
    <location>
        <begin position="251"/>
        <end position="261"/>
    </location>
</feature>
<comment type="caution">
    <text evidence="2">The sequence shown here is derived from an EMBL/GenBank/DDBJ whole genome shotgun (WGS) entry which is preliminary data.</text>
</comment>
<organism evidence="2 3">
    <name type="scientific">Lasiosphaeria hispida</name>
    <dbReference type="NCBI Taxonomy" id="260671"/>
    <lineage>
        <taxon>Eukaryota</taxon>
        <taxon>Fungi</taxon>
        <taxon>Dikarya</taxon>
        <taxon>Ascomycota</taxon>
        <taxon>Pezizomycotina</taxon>
        <taxon>Sordariomycetes</taxon>
        <taxon>Sordariomycetidae</taxon>
        <taxon>Sordariales</taxon>
        <taxon>Lasiosphaeriaceae</taxon>
        <taxon>Lasiosphaeria</taxon>
    </lineage>
</organism>
<reference evidence="2" key="1">
    <citation type="journal article" date="2023" name="Mol. Phylogenet. Evol.">
        <title>Genome-scale phylogeny and comparative genomics of the fungal order Sordariales.</title>
        <authorList>
            <person name="Hensen N."/>
            <person name="Bonometti L."/>
            <person name="Westerberg I."/>
            <person name="Brannstrom I.O."/>
            <person name="Guillou S."/>
            <person name="Cros-Aarteil S."/>
            <person name="Calhoun S."/>
            <person name="Haridas S."/>
            <person name="Kuo A."/>
            <person name="Mondo S."/>
            <person name="Pangilinan J."/>
            <person name="Riley R."/>
            <person name="LaButti K."/>
            <person name="Andreopoulos B."/>
            <person name="Lipzen A."/>
            <person name="Chen C."/>
            <person name="Yan M."/>
            <person name="Daum C."/>
            <person name="Ng V."/>
            <person name="Clum A."/>
            <person name="Steindorff A."/>
            <person name="Ohm R.A."/>
            <person name="Martin F."/>
            <person name="Silar P."/>
            <person name="Natvig D.O."/>
            <person name="Lalanne C."/>
            <person name="Gautier V."/>
            <person name="Ament-Velasquez S.L."/>
            <person name="Kruys A."/>
            <person name="Hutchinson M.I."/>
            <person name="Powell A.J."/>
            <person name="Barry K."/>
            <person name="Miller A.N."/>
            <person name="Grigoriev I.V."/>
            <person name="Debuchy R."/>
            <person name="Gladieux P."/>
            <person name="Hiltunen Thoren M."/>
            <person name="Johannesson H."/>
        </authorList>
    </citation>
    <scope>NUCLEOTIDE SEQUENCE</scope>
    <source>
        <strain evidence="2">CBS 955.72</strain>
    </source>
</reference>
<dbReference type="Proteomes" id="UP001275084">
    <property type="component" value="Unassembled WGS sequence"/>
</dbReference>